<dbReference type="GO" id="GO:0005886">
    <property type="term" value="C:plasma membrane"/>
    <property type="evidence" value="ECO:0007669"/>
    <property type="project" value="UniProtKB-SubCell"/>
</dbReference>
<evidence type="ECO:0000256" key="6">
    <source>
        <dbReference type="ARBA" id="ARBA00022989"/>
    </source>
</evidence>
<evidence type="ECO:0000256" key="1">
    <source>
        <dbReference type="ARBA" id="ARBA00004651"/>
    </source>
</evidence>
<dbReference type="EMBL" id="CP003418">
    <property type="protein sequence ID" value="AFH50483.1"/>
    <property type="molecule type" value="Genomic_DNA"/>
</dbReference>
<feature type="transmembrane region" description="Helical" evidence="8">
    <location>
        <begin position="262"/>
        <end position="290"/>
    </location>
</feature>
<organism evidence="9 10">
    <name type="scientific">Ignavibacterium album (strain DSM 19864 / JCM 16511 / NBRC 101810 / Mat9-16)</name>
    <dbReference type="NCBI Taxonomy" id="945713"/>
    <lineage>
        <taxon>Bacteria</taxon>
        <taxon>Pseudomonadati</taxon>
        <taxon>Ignavibacteriota</taxon>
        <taxon>Ignavibacteria</taxon>
        <taxon>Ignavibacteriales</taxon>
        <taxon>Ignavibacteriaceae</taxon>
        <taxon>Ignavibacterium</taxon>
    </lineage>
</organism>
<dbReference type="eggNOG" id="COG0628">
    <property type="taxonomic scope" value="Bacteria"/>
</dbReference>
<keyword evidence="6 8" id="KW-1133">Transmembrane helix</keyword>
<evidence type="ECO:0000256" key="7">
    <source>
        <dbReference type="ARBA" id="ARBA00023136"/>
    </source>
</evidence>
<feature type="transmembrane region" description="Helical" evidence="8">
    <location>
        <begin position="61"/>
        <end position="80"/>
    </location>
</feature>
<feature type="transmembrane region" description="Helical" evidence="8">
    <location>
        <begin position="336"/>
        <end position="362"/>
    </location>
</feature>
<feature type="transmembrane region" description="Helical" evidence="8">
    <location>
        <begin position="33"/>
        <end position="54"/>
    </location>
</feature>
<dbReference type="RefSeq" id="WP_014561624.1">
    <property type="nucleotide sequence ID" value="NC_017464.1"/>
</dbReference>
<dbReference type="PANTHER" id="PTHR21716">
    <property type="entry name" value="TRANSMEMBRANE PROTEIN"/>
    <property type="match status" value="1"/>
</dbReference>
<evidence type="ECO:0000256" key="2">
    <source>
        <dbReference type="ARBA" id="ARBA00009773"/>
    </source>
</evidence>
<dbReference type="PANTHER" id="PTHR21716:SF53">
    <property type="entry name" value="PERMEASE PERM-RELATED"/>
    <property type="match status" value="1"/>
</dbReference>
<dbReference type="InterPro" id="IPR002549">
    <property type="entry name" value="AI-2E-like"/>
</dbReference>
<feature type="transmembrane region" description="Helical" evidence="8">
    <location>
        <begin position="12"/>
        <end position="27"/>
    </location>
</feature>
<dbReference type="PATRIC" id="fig|945713.3.peg.2797"/>
<comment type="subcellular location">
    <subcellularLocation>
        <location evidence="1">Cell membrane</location>
        <topology evidence="1">Multi-pass membrane protein</topology>
    </subcellularLocation>
</comment>
<name>I0ANC6_IGNAJ</name>
<feature type="transmembrane region" description="Helical" evidence="8">
    <location>
        <begin position="140"/>
        <end position="163"/>
    </location>
</feature>
<keyword evidence="10" id="KW-1185">Reference proteome</keyword>
<comment type="similarity">
    <text evidence="2">Belongs to the autoinducer-2 exporter (AI-2E) (TC 2.A.86) family.</text>
</comment>
<evidence type="ECO:0000256" key="5">
    <source>
        <dbReference type="ARBA" id="ARBA00022692"/>
    </source>
</evidence>
<reference evidence="9 10" key="1">
    <citation type="journal article" date="2012" name="Front. Microbiol.">
        <title>Complete genome of Ignavibacterium album, a metabolically versatile, flagellated, facultative anaerobe from the phylum Chlorobi.</title>
        <authorList>
            <person name="Liu Z."/>
            <person name="Frigaard N.-U."/>
            <person name="Vogl K."/>
            <person name="Iino T."/>
            <person name="Ohkuma M."/>
            <person name="Overmann J."/>
            <person name="Bryant D.A."/>
        </authorList>
    </citation>
    <scope>NUCLEOTIDE SEQUENCE [LARGE SCALE GENOMIC DNA]</scope>
    <source>
        <strain evidence="10">DSM 19864 / JCM 16511 / NBRC 101810 / Mat9-16</strain>
    </source>
</reference>
<feature type="transmembrane region" description="Helical" evidence="8">
    <location>
        <begin position="237"/>
        <end position="256"/>
    </location>
</feature>
<evidence type="ECO:0000256" key="8">
    <source>
        <dbReference type="SAM" id="Phobius"/>
    </source>
</evidence>
<evidence type="ECO:0000313" key="10">
    <source>
        <dbReference type="Proteomes" id="UP000007394"/>
    </source>
</evidence>
<keyword evidence="7 8" id="KW-0472">Membrane</keyword>
<evidence type="ECO:0000256" key="4">
    <source>
        <dbReference type="ARBA" id="ARBA00022475"/>
    </source>
</evidence>
<dbReference type="OrthoDB" id="9793390at2"/>
<protein>
    <submittedName>
        <fullName evidence="9">Putative permease</fullName>
    </submittedName>
</protein>
<evidence type="ECO:0000256" key="3">
    <source>
        <dbReference type="ARBA" id="ARBA00022448"/>
    </source>
</evidence>
<keyword evidence="4" id="KW-1003">Cell membrane</keyword>
<keyword evidence="3" id="KW-0813">Transport</keyword>
<evidence type="ECO:0000313" key="9">
    <source>
        <dbReference type="EMBL" id="AFH50483.1"/>
    </source>
</evidence>
<proteinExistence type="inferred from homology"/>
<keyword evidence="5 8" id="KW-0812">Transmembrane</keyword>
<accession>I0ANC6</accession>
<dbReference type="AlphaFoldDB" id="I0ANC6"/>
<dbReference type="Proteomes" id="UP000007394">
    <property type="component" value="Chromosome"/>
</dbReference>
<dbReference type="KEGG" id="ial:IALB_2780"/>
<dbReference type="STRING" id="945713.IALB_2780"/>
<sequence length="384" mass="43278">MAHKIYSDNTTKFFISVIGLITIAVVLKELSHIFIPLIIAIFLYFVFAPLNNFLMNKRVPGFLITLLDLIITAFVLYGAGRVVVDSLLQFADGLPTYGNKLNSIVRDFAQNLNIRDPFFRKFDLERTIQQLDYKVLAGGIFSSTINLVGSVLFVLFFFVFVVSGEKTVYEAIKNYYVYRKVKPQVKKIRKSLQTVNDDNKRDKELDLLNEKLQREKQLAETFNTITNQIQRYIIAKFGLNLIAGIVTSVALSIAGLDFPIVWGLFVFLFNFIPTIGSAAALVLPVLFALVQFDSTSSAILIAIVMIVIQTLAFNLAEPMIIGRRLNLNPLLILLSVLIWGYIWGIIGMLISVPITAIIKIILSNSKSRYLRFLSNLMSQSQTNL</sequence>
<dbReference type="Pfam" id="PF01594">
    <property type="entry name" value="AI-2E_transport"/>
    <property type="match status" value="2"/>
</dbReference>
<dbReference type="HOGENOM" id="CLU_031275_0_0_10"/>
<gene>
    <name evidence="9" type="ordered locus">IALB_2780</name>
</gene>
<feature type="transmembrane region" description="Helical" evidence="8">
    <location>
        <begin position="297"/>
        <end position="316"/>
    </location>
</feature>